<dbReference type="EMBL" id="SJPJ01000001">
    <property type="protein sequence ID" value="TWT84038.1"/>
    <property type="molecule type" value="Genomic_DNA"/>
</dbReference>
<name>A0A5C5ZA07_9BACT</name>
<dbReference type="Proteomes" id="UP000315010">
    <property type="component" value="Unassembled WGS sequence"/>
</dbReference>
<evidence type="ECO:0000313" key="1">
    <source>
        <dbReference type="EMBL" id="TWT84038.1"/>
    </source>
</evidence>
<evidence type="ECO:0000313" key="2">
    <source>
        <dbReference type="Proteomes" id="UP000315010"/>
    </source>
</evidence>
<reference evidence="1 2" key="1">
    <citation type="submission" date="2019-02" db="EMBL/GenBank/DDBJ databases">
        <title>Deep-cultivation of Planctomycetes and their phenomic and genomic characterization uncovers novel biology.</title>
        <authorList>
            <person name="Wiegand S."/>
            <person name="Jogler M."/>
            <person name="Boedeker C."/>
            <person name="Pinto D."/>
            <person name="Vollmers J."/>
            <person name="Rivas-Marin E."/>
            <person name="Kohn T."/>
            <person name="Peeters S.H."/>
            <person name="Heuer A."/>
            <person name="Rast P."/>
            <person name="Oberbeckmann S."/>
            <person name="Bunk B."/>
            <person name="Jeske O."/>
            <person name="Meyerdierks A."/>
            <person name="Storesund J.E."/>
            <person name="Kallscheuer N."/>
            <person name="Luecker S."/>
            <person name="Lage O.M."/>
            <person name="Pohl T."/>
            <person name="Merkel B.J."/>
            <person name="Hornburger P."/>
            <person name="Mueller R.-W."/>
            <person name="Bruemmer F."/>
            <person name="Labrenz M."/>
            <person name="Spormann A.M."/>
            <person name="Op Den Camp H."/>
            <person name="Overmann J."/>
            <person name="Amann R."/>
            <person name="Jetten M.S.M."/>
            <person name="Mascher T."/>
            <person name="Medema M.H."/>
            <person name="Devos D.P."/>
            <person name="Kaster A.-K."/>
            <person name="Ovreas L."/>
            <person name="Rohde M."/>
            <person name="Galperin M.Y."/>
            <person name="Jogler C."/>
        </authorList>
    </citation>
    <scope>NUCLEOTIDE SEQUENCE [LARGE SCALE GENOMIC DNA]</scope>
    <source>
        <strain evidence="1 2">CA13</strain>
    </source>
</reference>
<proteinExistence type="predicted"/>
<protein>
    <submittedName>
        <fullName evidence="1">Uncharacterized protein</fullName>
    </submittedName>
</protein>
<comment type="caution">
    <text evidence="1">The sequence shown here is derived from an EMBL/GenBank/DDBJ whole genome shotgun (WGS) entry which is preliminary data.</text>
</comment>
<dbReference type="AlphaFoldDB" id="A0A5C5ZA07"/>
<dbReference type="RefSeq" id="WP_146401552.1">
    <property type="nucleotide sequence ID" value="NZ_SJPJ01000001.1"/>
</dbReference>
<organism evidence="1 2">
    <name type="scientific">Novipirellula herctigrandis</name>
    <dbReference type="NCBI Taxonomy" id="2527986"/>
    <lineage>
        <taxon>Bacteria</taxon>
        <taxon>Pseudomonadati</taxon>
        <taxon>Planctomycetota</taxon>
        <taxon>Planctomycetia</taxon>
        <taxon>Pirellulales</taxon>
        <taxon>Pirellulaceae</taxon>
        <taxon>Novipirellula</taxon>
    </lineage>
</organism>
<sequence length="83" mass="9156">MSAKAEENVAKAVPLFDGIHGLDCPRGMRKEPAMQSQGNRSARMAIAGRFQMCFKHEINTIPWQNGYVESSTAVFAMSAWHAS</sequence>
<accession>A0A5C5ZA07</accession>
<keyword evidence="2" id="KW-1185">Reference proteome</keyword>
<gene>
    <name evidence="1" type="ORF">CA13_55140</name>
</gene>